<dbReference type="InterPro" id="IPR039426">
    <property type="entry name" value="TonB-dep_rcpt-like"/>
</dbReference>
<sequence>MKDQPFSFDIISKTVVLKNKPAVSKPEPAAPPVTVTGRVTDASGTPLPGVNVRVKGANTGTSTNTNGQFTLTVPDKEAVLQFSYVGFNVQEVVVGDKATIEIRMQPNVSSLSDIVVIGYGQTQAKARVTGAISTLKGSEVAVTKNESVINMLTGKVPGMRVLQKSSEPGAFDNVFDIRGFGNPLIVIDGVPRGSGDLARMDPNEIDNISVLKDATAAIYGVRAANGVILVTTRKGSRNPNGKFDITYNINQSWQQFLNAPKGVDALQFMMLKNEAQRRDFGQNYVNMTAPYFSDDNIKLYQDGTLQSSDWVKATMRDFAPETQHTLSVNGGSEKVNYFFNLGYFKQDGMFKSGDMNYNRWNFRSNINARITDRLRAQILTAAYLDTKNQPGGRGVWEMFKYTWSAMPTDQIYANGDPNYPHIEPDNANPVVITNSDIVGGQTYKNKNLQAQLGLEYDVPGITGLTAKGMYNYGTNISDNTQVRNAYNLYDYDRQNNVYLPTLVNSPSTVNRSYWNNQSTLFQLSLNYNHRFAQQHNVSGLLLYEESYTTNDNFAAQRQFSLGIPYLFAGDDVNQQATQDPNGLSEVTTKAVVGRVGYDFNTKYIMDFSFRYDASSKFKTGNQWGFFPAVSAGWRVSEENFMRSLVSPNVLSNLKLRASYGKTGDDGAAGFQYISGYNYPASGYIFGGNYVNGLQSRGAVNPDLTWYTATTLNMGIDVDLYKGLLGASFDYFIRNRDGLLARRNATLPGTVGTALPLENLESDRTRGLEVTLSHRNHIGEFSYNISANIASTRTMWRTRIETRAGNSYENWKNQQSGRYTNIWWGKEYGGQYTSYDQIYNHDVNAGGGNQSAVPGDYWYQDLNHDGVIDAKDEVPIAVRDIPMVNYGVNIGAAWRGIDLNVLLQGAAQFYVQYDEQLAQPLMYNRSALVQFLDRWHTADPKADEFDPNTVWVPGYYPAMGSPIAEGTKAVQNASYMRIKTLELGYSLPHKLLSRAGIGNLRVYVNSYNLFTFTKLKYADPEHPGKVADGADWSASLGGYKYPNNRTFSIGANVTF</sequence>
<feature type="domain" description="TonB-dependent receptor plug" evidence="10">
    <location>
        <begin position="125"/>
        <end position="227"/>
    </location>
</feature>
<comment type="caution">
    <text evidence="11">The sequence shown here is derived from an EMBL/GenBank/DDBJ whole genome shotgun (WGS) entry which is preliminary data.</text>
</comment>
<evidence type="ECO:0000256" key="2">
    <source>
        <dbReference type="ARBA" id="ARBA00022448"/>
    </source>
</evidence>
<gene>
    <name evidence="11" type="ORF">DCC81_12225</name>
</gene>
<evidence type="ECO:0000256" key="3">
    <source>
        <dbReference type="ARBA" id="ARBA00022452"/>
    </source>
</evidence>
<dbReference type="Gene3D" id="2.60.40.1120">
    <property type="entry name" value="Carboxypeptidase-like, regulatory domain"/>
    <property type="match status" value="1"/>
</dbReference>
<accession>A0A2T7BJD5</accession>
<keyword evidence="5" id="KW-0732">Signal</keyword>
<keyword evidence="4 8" id="KW-0812">Transmembrane</keyword>
<dbReference type="GO" id="GO:0015344">
    <property type="term" value="F:siderophore uptake transmembrane transporter activity"/>
    <property type="evidence" value="ECO:0007669"/>
    <property type="project" value="TreeGrafter"/>
</dbReference>
<dbReference type="PANTHER" id="PTHR30069:SF29">
    <property type="entry name" value="HEMOGLOBIN AND HEMOGLOBIN-HAPTOGLOBIN-BINDING PROTEIN 1-RELATED"/>
    <property type="match status" value="1"/>
</dbReference>
<evidence type="ECO:0000256" key="5">
    <source>
        <dbReference type="ARBA" id="ARBA00022729"/>
    </source>
</evidence>
<dbReference type="NCBIfam" id="TIGR04056">
    <property type="entry name" value="OMP_RagA_SusC"/>
    <property type="match status" value="1"/>
</dbReference>
<keyword evidence="11" id="KW-0675">Receptor</keyword>
<evidence type="ECO:0000256" key="9">
    <source>
        <dbReference type="SAM" id="MobiDB-lite"/>
    </source>
</evidence>
<protein>
    <submittedName>
        <fullName evidence="11">TonB-dependent receptor</fullName>
    </submittedName>
</protein>
<dbReference type="InterPro" id="IPR037066">
    <property type="entry name" value="Plug_dom_sf"/>
</dbReference>
<keyword evidence="2 8" id="KW-0813">Transport</keyword>
<evidence type="ECO:0000256" key="4">
    <source>
        <dbReference type="ARBA" id="ARBA00022692"/>
    </source>
</evidence>
<dbReference type="OrthoDB" id="9768177at2"/>
<dbReference type="NCBIfam" id="TIGR04057">
    <property type="entry name" value="SusC_RagA_signa"/>
    <property type="match status" value="1"/>
</dbReference>
<dbReference type="Pfam" id="PF13715">
    <property type="entry name" value="CarbopepD_reg_2"/>
    <property type="match status" value="1"/>
</dbReference>
<reference evidence="11 12" key="1">
    <citation type="submission" date="2018-04" db="EMBL/GenBank/DDBJ databases">
        <title>Chitinophaga fuyangensis sp. nov., isolated from soil in a chemical factory.</title>
        <authorList>
            <person name="Chen K."/>
        </authorList>
    </citation>
    <scope>NUCLEOTIDE SEQUENCE [LARGE SCALE GENOMIC DNA]</scope>
    <source>
        <strain evidence="11 12">LY-1</strain>
    </source>
</reference>
<evidence type="ECO:0000313" key="12">
    <source>
        <dbReference type="Proteomes" id="UP000244450"/>
    </source>
</evidence>
<comment type="similarity">
    <text evidence="8">Belongs to the TonB-dependent receptor family.</text>
</comment>
<dbReference type="SUPFAM" id="SSF56935">
    <property type="entry name" value="Porins"/>
    <property type="match status" value="1"/>
</dbReference>
<dbReference type="Gene3D" id="2.170.130.10">
    <property type="entry name" value="TonB-dependent receptor, plug domain"/>
    <property type="match status" value="1"/>
</dbReference>
<dbReference type="InterPro" id="IPR023996">
    <property type="entry name" value="TonB-dep_OMP_SusC/RagA"/>
</dbReference>
<keyword evidence="3 8" id="KW-1134">Transmembrane beta strand</keyword>
<evidence type="ECO:0000256" key="1">
    <source>
        <dbReference type="ARBA" id="ARBA00004571"/>
    </source>
</evidence>
<dbReference type="EMBL" id="QCYK01000002">
    <property type="protein sequence ID" value="PUZ26388.1"/>
    <property type="molecule type" value="Genomic_DNA"/>
</dbReference>
<dbReference type="InterPro" id="IPR008969">
    <property type="entry name" value="CarboxyPept-like_regulatory"/>
</dbReference>
<keyword evidence="6 8" id="KW-0472">Membrane</keyword>
<dbReference type="AlphaFoldDB" id="A0A2T7BJD5"/>
<evidence type="ECO:0000256" key="6">
    <source>
        <dbReference type="ARBA" id="ARBA00023136"/>
    </source>
</evidence>
<dbReference type="SUPFAM" id="SSF49464">
    <property type="entry name" value="Carboxypeptidase regulatory domain-like"/>
    <property type="match status" value="1"/>
</dbReference>
<keyword evidence="12" id="KW-1185">Reference proteome</keyword>
<keyword evidence="7 8" id="KW-0998">Cell outer membrane</keyword>
<dbReference type="Gene3D" id="2.40.170.20">
    <property type="entry name" value="TonB-dependent receptor, beta-barrel domain"/>
    <property type="match status" value="1"/>
</dbReference>
<dbReference type="Pfam" id="PF07715">
    <property type="entry name" value="Plug"/>
    <property type="match status" value="1"/>
</dbReference>
<proteinExistence type="inferred from homology"/>
<dbReference type="Proteomes" id="UP000244450">
    <property type="component" value="Unassembled WGS sequence"/>
</dbReference>
<dbReference type="InterPro" id="IPR036942">
    <property type="entry name" value="Beta-barrel_TonB_sf"/>
</dbReference>
<dbReference type="PROSITE" id="PS52016">
    <property type="entry name" value="TONB_DEPENDENT_REC_3"/>
    <property type="match status" value="1"/>
</dbReference>
<dbReference type="InterPro" id="IPR023997">
    <property type="entry name" value="TonB-dep_OMP_SusC/RagA_CS"/>
</dbReference>
<feature type="region of interest" description="Disordered" evidence="9">
    <location>
        <begin position="22"/>
        <end position="50"/>
    </location>
</feature>
<organism evidence="11 12">
    <name type="scientific">Chitinophaga parva</name>
    <dbReference type="NCBI Taxonomy" id="2169414"/>
    <lineage>
        <taxon>Bacteria</taxon>
        <taxon>Pseudomonadati</taxon>
        <taxon>Bacteroidota</taxon>
        <taxon>Chitinophagia</taxon>
        <taxon>Chitinophagales</taxon>
        <taxon>Chitinophagaceae</taxon>
        <taxon>Chitinophaga</taxon>
    </lineage>
</organism>
<name>A0A2T7BJD5_9BACT</name>
<dbReference type="GO" id="GO:0044718">
    <property type="term" value="P:siderophore transmembrane transport"/>
    <property type="evidence" value="ECO:0007669"/>
    <property type="project" value="TreeGrafter"/>
</dbReference>
<dbReference type="PANTHER" id="PTHR30069">
    <property type="entry name" value="TONB-DEPENDENT OUTER MEMBRANE RECEPTOR"/>
    <property type="match status" value="1"/>
</dbReference>
<evidence type="ECO:0000313" key="11">
    <source>
        <dbReference type="EMBL" id="PUZ26388.1"/>
    </source>
</evidence>
<dbReference type="InterPro" id="IPR012910">
    <property type="entry name" value="Plug_dom"/>
</dbReference>
<evidence type="ECO:0000256" key="7">
    <source>
        <dbReference type="ARBA" id="ARBA00023237"/>
    </source>
</evidence>
<dbReference type="GO" id="GO:0009279">
    <property type="term" value="C:cell outer membrane"/>
    <property type="evidence" value="ECO:0007669"/>
    <property type="project" value="UniProtKB-SubCell"/>
</dbReference>
<evidence type="ECO:0000256" key="8">
    <source>
        <dbReference type="PROSITE-ProRule" id="PRU01360"/>
    </source>
</evidence>
<comment type="subcellular location">
    <subcellularLocation>
        <location evidence="1 8">Cell outer membrane</location>
        <topology evidence="1 8">Multi-pass membrane protein</topology>
    </subcellularLocation>
</comment>
<evidence type="ECO:0000259" key="10">
    <source>
        <dbReference type="Pfam" id="PF07715"/>
    </source>
</evidence>